<dbReference type="Gene3D" id="3.30.2350.10">
    <property type="entry name" value="Pseudouridine synthase"/>
    <property type="match status" value="1"/>
</dbReference>
<evidence type="ECO:0000256" key="3">
    <source>
        <dbReference type="ARBA" id="ARBA00022694"/>
    </source>
</evidence>
<keyword evidence="4 9" id="KW-0413">Isomerase</keyword>
<evidence type="ECO:0000313" key="14">
    <source>
        <dbReference type="Proteomes" id="UP001271263"/>
    </source>
</evidence>
<dbReference type="EMBL" id="JAPMLE010000001">
    <property type="protein sequence ID" value="MDR8524363.1"/>
    <property type="molecule type" value="Genomic_DNA"/>
</dbReference>
<sequence>MQIFSYQPPMIPWLDIRYIDRDIIVINKPSGLLSNPGIAEYTHDCALTRLQERYKDCILVHRLDCATSGVMVFARNKKAESSLKTQFQNRQTKKTYIAEVDGHLSDANGVIELALAADKANPPKQMVSETGKPAITHYQVLSQANNKSLVELKPVTGRTHQLRVHMQAIGHTILGDDFYGDDNIINAAKRLQLHAQELSFTHPYSGKPMQFRCAHPFAITQK</sequence>
<dbReference type="InterPro" id="IPR050188">
    <property type="entry name" value="RluA_PseudoU_synthase"/>
</dbReference>
<comment type="catalytic activity">
    <reaction evidence="6">
        <text>uridine(746) in 23S rRNA = pseudouridine(746) in 23S rRNA</text>
        <dbReference type="Rhea" id="RHEA:42548"/>
        <dbReference type="Rhea" id="RHEA-COMP:10109"/>
        <dbReference type="Rhea" id="RHEA-COMP:10110"/>
        <dbReference type="ChEBI" id="CHEBI:65314"/>
        <dbReference type="ChEBI" id="CHEBI:65315"/>
        <dbReference type="EC" id="5.4.99.29"/>
    </reaction>
</comment>
<reference evidence="12 14" key="1">
    <citation type="journal article" date="2022" name="bioRxiv">
        <title>Prophages regulate Shewanella fidelis 3313 motility and biofilm formation: implications for gut colonization dynamics in Ciona robusta.</title>
        <authorList>
            <person name="Natarajan O."/>
            <person name="Gibboney S.L."/>
            <person name="Young M.N."/>
            <person name="Lim S.J."/>
            <person name="Pluta N."/>
            <person name="Atkinson C.G."/>
            <person name="Leigh B.A."/>
            <person name="Liberti A."/>
            <person name="Kees E.D."/>
            <person name="Breitbart M."/>
            <person name="Gralnick J.A."/>
            <person name="Dishaw L.J."/>
        </authorList>
    </citation>
    <scope>NUCLEOTIDE SEQUENCE [LARGE SCALE GENOMIC DNA]</scope>
    <source>
        <strain evidence="12 14">JG4066</strain>
    </source>
</reference>
<keyword evidence="14" id="KW-1185">Reference proteome</keyword>
<gene>
    <name evidence="11" type="ORF">OS133_11945</name>
    <name evidence="12" type="ORF">OS134_17560</name>
</gene>
<comment type="similarity">
    <text evidence="1 9">Belongs to the pseudouridine synthase RluA family.</text>
</comment>
<accession>A0AAW8NMC3</accession>
<name>A0AAW8NMC3_9GAMM</name>
<dbReference type="PANTHER" id="PTHR21600:SF91">
    <property type="entry name" value="DUAL-SPECIFICITY RNA PSEUDOURIDINE SYNTHASE RLUA"/>
    <property type="match status" value="1"/>
</dbReference>
<keyword evidence="3" id="KW-0819">tRNA processing</keyword>
<dbReference type="NCBIfam" id="TIGR00005">
    <property type="entry name" value="rluA_subfam"/>
    <property type="match status" value="1"/>
</dbReference>
<dbReference type="RefSeq" id="WP_108946133.1">
    <property type="nucleotide sequence ID" value="NZ_JAPMLA010000011.1"/>
</dbReference>
<dbReference type="GO" id="GO:0000455">
    <property type="term" value="P:enzyme-directed rRNA pseudouridine synthesis"/>
    <property type="evidence" value="ECO:0007669"/>
    <property type="project" value="TreeGrafter"/>
</dbReference>
<evidence type="ECO:0000256" key="1">
    <source>
        <dbReference type="ARBA" id="ARBA00010876"/>
    </source>
</evidence>
<evidence type="ECO:0000256" key="2">
    <source>
        <dbReference type="ARBA" id="ARBA00022552"/>
    </source>
</evidence>
<dbReference type="GO" id="GO:0160142">
    <property type="term" value="F:23S rRNA pseudouridine(746) synthase activity"/>
    <property type="evidence" value="ECO:0007669"/>
    <property type="project" value="UniProtKB-EC"/>
</dbReference>
<evidence type="ECO:0000259" key="10">
    <source>
        <dbReference type="Pfam" id="PF00849"/>
    </source>
</evidence>
<dbReference type="PANTHER" id="PTHR21600">
    <property type="entry name" value="MITOCHONDRIAL RNA PSEUDOURIDINE SYNTHASE"/>
    <property type="match status" value="1"/>
</dbReference>
<dbReference type="CDD" id="cd02869">
    <property type="entry name" value="PseudoU_synth_RluA_like"/>
    <property type="match status" value="1"/>
</dbReference>
<proteinExistence type="inferred from homology"/>
<dbReference type="InterPro" id="IPR006224">
    <property type="entry name" value="PsdUridine_synth_RluA-like_CS"/>
</dbReference>
<comment type="caution">
    <text evidence="11">The sequence shown here is derived from an EMBL/GenBank/DDBJ whole genome shotgun (WGS) entry which is preliminary data.</text>
</comment>
<evidence type="ECO:0000256" key="5">
    <source>
        <dbReference type="ARBA" id="ARBA00036184"/>
    </source>
</evidence>
<dbReference type="InterPro" id="IPR006145">
    <property type="entry name" value="PsdUridine_synth_RsuA/RluA"/>
</dbReference>
<evidence type="ECO:0000313" key="11">
    <source>
        <dbReference type="EMBL" id="MDR8524363.1"/>
    </source>
</evidence>
<evidence type="ECO:0000256" key="9">
    <source>
        <dbReference type="RuleBase" id="RU362028"/>
    </source>
</evidence>
<organism evidence="11 13">
    <name type="scientific">Shewanella fidelis</name>
    <dbReference type="NCBI Taxonomy" id="173509"/>
    <lineage>
        <taxon>Bacteria</taxon>
        <taxon>Pseudomonadati</taxon>
        <taxon>Pseudomonadota</taxon>
        <taxon>Gammaproteobacteria</taxon>
        <taxon>Alteromonadales</taxon>
        <taxon>Shewanellaceae</taxon>
        <taxon>Shewanella</taxon>
    </lineage>
</organism>
<dbReference type="PROSITE" id="PS01129">
    <property type="entry name" value="PSI_RLU"/>
    <property type="match status" value="1"/>
</dbReference>
<dbReference type="Proteomes" id="UP001259340">
    <property type="component" value="Unassembled WGS sequence"/>
</dbReference>
<feature type="domain" description="Pseudouridine synthase RsuA/RluA-like" evidence="10">
    <location>
        <begin position="22"/>
        <end position="168"/>
    </location>
</feature>
<dbReference type="InterPro" id="IPR020103">
    <property type="entry name" value="PsdUridine_synth_cat_dom_sf"/>
</dbReference>
<keyword evidence="2" id="KW-0698">rRNA processing</keyword>
<reference evidence="11" key="2">
    <citation type="submission" date="2022-11" db="EMBL/GenBank/DDBJ databases">
        <title>Prophages regulate Shewanella fidelis motility and biofilm formation: implications for gut colonization dynamics in Ciona robusta.</title>
        <authorList>
            <person name="Natarajan O."/>
            <person name="Gibboney S.L."/>
            <person name="Young M.N."/>
            <person name="Lim S.J."/>
            <person name="Pluta N."/>
            <person name="Atkinson C.G.F."/>
            <person name="Leigh B.A."/>
            <person name="Liberti A."/>
            <person name="Kees E."/>
            <person name="Breitbart M."/>
            <person name="Gralnick J."/>
            <person name="Dishaw L.J."/>
        </authorList>
    </citation>
    <scope>NUCLEOTIDE SEQUENCE</scope>
    <source>
        <strain evidence="11">3313</strain>
    </source>
</reference>
<comment type="function">
    <text evidence="9">Responsible for synthesis of pseudouridine from uracil.</text>
</comment>
<dbReference type="Pfam" id="PF00849">
    <property type="entry name" value="PseudoU_synth_2"/>
    <property type="match status" value="1"/>
</dbReference>
<evidence type="ECO:0000313" key="12">
    <source>
        <dbReference type="EMBL" id="MDW4825881.1"/>
    </source>
</evidence>
<dbReference type="AlphaFoldDB" id="A0AAW8NMC3"/>
<evidence type="ECO:0000256" key="4">
    <source>
        <dbReference type="ARBA" id="ARBA00023235"/>
    </source>
</evidence>
<feature type="active site" evidence="8">
    <location>
        <position position="64"/>
    </location>
</feature>
<evidence type="ECO:0000256" key="7">
    <source>
        <dbReference type="ARBA" id="ARBA00037305"/>
    </source>
</evidence>
<dbReference type="EC" id="5.4.99.-" evidence="9"/>
<comment type="catalytic activity">
    <reaction evidence="5">
        <text>uridine(32) in tRNA = pseudouridine(32) in tRNA</text>
        <dbReference type="Rhea" id="RHEA:42544"/>
        <dbReference type="Rhea" id="RHEA-COMP:10107"/>
        <dbReference type="Rhea" id="RHEA-COMP:10108"/>
        <dbReference type="ChEBI" id="CHEBI:65314"/>
        <dbReference type="ChEBI" id="CHEBI:65315"/>
        <dbReference type="EC" id="5.4.99.28"/>
    </reaction>
</comment>
<dbReference type="GO" id="GO:0003723">
    <property type="term" value="F:RNA binding"/>
    <property type="evidence" value="ECO:0007669"/>
    <property type="project" value="InterPro"/>
</dbReference>
<dbReference type="Proteomes" id="UP001271263">
    <property type="component" value="Unassembled WGS sequence"/>
</dbReference>
<dbReference type="GO" id="GO:0008033">
    <property type="term" value="P:tRNA processing"/>
    <property type="evidence" value="ECO:0007669"/>
    <property type="project" value="UniProtKB-KW"/>
</dbReference>
<dbReference type="EMBL" id="JAPMLD010000009">
    <property type="protein sequence ID" value="MDW4825881.1"/>
    <property type="molecule type" value="Genomic_DNA"/>
</dbReference>
<dbReference type="InterPro" id="IPR006225">
    <property type="entry name" value="PsdUridine_synth_RluC/D"/>
</dbReference>
<dbReference type="SUPFAM" id="SSF55120">
    <property type="entry name" value="Pseudouridine synthase"/>
    <property type="match status" value="1"/>
</dbReference>
<evidence type="ECO:0000313" key="13">
    <source>
        <dbReference type="Proteomes" id="UP001259340"/>
    </source>
</evidence>
<evidence type="ECO:0000256" key="6">
    <source>
        <dbReference type="ARBA" id="ARBA00036916"/>
    </source>
</evidence>
<comment type="function">
    <text evidence="7">Dual specificity enzyme that catalyzes the synthesis of pseudouridine from uracil-746 in 23S ribosomal RNA and from uracil-32 in the anticodon stem and loop of transfer RNAs.</text>
</comment>
<evidence type="ECO:0000256" key="8">
    <source>
        <dbReference type="PIRSR" id="PIRSR606225-1"/>
    </source>
</evidence>
<protein>
    <recommendedName>
        <fullName evidence="9">Pseudouridine synthase</fullName>
        <ecNumber evidence="9">5.4.99.-</ecNumber>
    </recommendedName>
</protein>
<comment type="catalytic activity">
    <reaction evidence="9">
        <text>a uridine in RNA = a pseudouridine in RNA</text>
        <dbReference type="Rhea" id="RHEA:48348"/>
        <dbReference type="Rhea" id="RHEA-COMP:12068"/>
        <dbReference type="Rhea" id="RHEA-COMP:12069"/>
        <dbReference type="ChEBI" id="CHEBI:65314"/>
        <dbReference type="ChEBI" id="CHEBI:65315"/>
    </reaction>
</comment>
<dbReference type="GO" id="GO:0160151">
    <property type="term" value="F:tRNA pseudouridine(32) synthase activity"/>
    <property type="evidence" value="ECO:0007669"/>
    <property type="project" value="UniProtKB-EC"/>
</dbReference>